<dbReference type="Proteomes" id="UP000215433">
    <property type="component" value="Unassembled WGS sequence"/>
</dbReference>
<name>A0A229VZL1_9BIFI</name>
<dbReference type="EMBL" id="NEWD01000006">
    <property type="protein sequence ID" value="OXN01057.1"/>
    <property type="molecule type" value="Genomic_DNA"/>
</dbReference>
<organism evidence="2 3">
    <name type="scientific">Bifidobacterium vansinderenii</name>
    <dbReference type="NCBI Taxonomy" id="1984871"/>
    <lineage>
        <taxon>Bacteria</taxon>
        <taxon>Bacillati</taxon>
        <taxon>Actinomycetota</taxon>
        <taxon>Actinomycetes</taxon>
        <taxon>Bifidobacteriales</taxon>
        <taxon>Bifidobacteriaceae</taxon>
        <taxon>Bifidobacterium</taxon>
    </lineage>
</organism>
<evidence type="ECO:0000313" key="2">
    <source>
        <dbReference type="EMBL" id="OXN01057.1"/>
    </source>
</evidence>
<comment type="caution">
    <text evidence="2">The sequence shown here is derived from an EMBL/GenBank/DDBJ whole genome shotgun (WGS) entry which is preliminary data.</text>
</comment>
<evidence type="ECO:0000256" key="1">
    <source>
        <dbReference type="SAM" id="MobiDB-lite"/>
    </source>
</evidence>
<protein>
    <submittedName>
        <fullName evidence="2">Uncharacterized protein</fullName>
    </submittedName>
</protein>
<feature type="compositionally biased region" description="Basic and acidic residues" evidence="1">
    <location>
        <begin position="1"/>
        <end position="13"/>
    </location>
</feature>
<feature type="region of interest" description="Disordered" evidence="1">
    <location>
        <begin position="1"/>
        <end position="48"/>
    </location>
</feature>
<feature type="compositionally biased region" description="Polar residues" evidence="1">
    <location>
        <begin position="21"/>
        <end position="38"/>
    </location>
</feature>
<gene>
    <name evidence="2" type="ORF">Tam10B_0635</name>
</gene>
<dbReference type="AlphaFoldDB" id="A0A229VZL1"/>
<sequence>MKASLDTHGDIAPRYDGGNSAGNQANSINQQSPTTNNGGDEPTKGGTS</sequence>
<evidence type="ECO:0000313" key="3">
    <source>
        <dbReference type="Proteomes" id="UP000215433"/>
    </source>
</evidence>
<reference evidence="2 3" key="1">
    <citation type="submission" date="2017-05" db="EMBL/GenBank/DDBJ databases">
        <title>Bifidobacterium vansinderenii sp. nov.</title>
        <authorList>
            <person name="Lugli G.A."/>
            <person name="Duranti S."/>
            <person name="Mangifesta M."/>
        </authorList>
    </citation>
    <scope>NUCLEOTIDE SEQUENCE [LARGE SCALE GENOMIC DNA]</scope>
    <source>
        <strain evidence="2 3">Tam10B</strain>
    </source>
</reference>
<accession>A0A229VZL1</accession>
<proteinExistence type="predicted"/>
<keyword evidence="3" id="KW-1185">Reference proteome</keyword>